<gene>
    <name evidence="2" type="ORF">CVM52_04295</name>
</gene>
<dbReference type="InterPro" id="IPR039422">
    <property type="entry name" value="MarR/SlyA-like"/>
</dbReference>
<dbReference type="GO" id="GO:0003700">
    <property type="term" value="F:DNA-binding transcription factor activity"/>
    <property type="evidence" value="ECO:0007669"/>
    <property type="project" value="InterPro"/>
</dbReference>
<dbReference type="Gene3D" id="1.10.10.10">
    <property type="entry name" value="Winged helix-like DNA-binding domain superfamily/Winged helix DNA-binding domain"/>
    <property type="match status" value="1"/>
</dbReference>
<feature type="domain" description="HTH marR-type" evidence="1">
    <location>
        <begin position="22"/>
        <end position="161"/>
    </location>
</feature>
<keyword evidence="3" id="KW-1185">Reference proteome</keyword>
<dbReference type="InterPro" id="IPR000835">
    <property type="entry name" value="HTH_MarR-typ"/>
</dbReference>
<protein>
    <submittedName>
        <fullName evidence="2">MarR family transcriptional regulator</fullName>
    </submittedName>
</protein>
<reference evidence="2 3" key="1">
    <citation type="journal article" date="2018" name="Int. J. Syst. Evol. Microbiol.">
        <title>Pseudooceanicola lipolyticus sp. nov., a marine alphaproteobacterium, reclassification of Oceanicola flagellatus as Pseudooceanicola flagellatus comb. nov. and emended description of the genus Pseudooceanicola.</title>
        <authorList>
            <person name="Huang M.-M."/>
            <person name="Guo L.-L."/>
            <person name="Wu Y.-H."/>
            <person name="Lai Q.-L."/>
            <person name="Shao Z.-Z."/>
            <person name="Wang C.-S."/>
            <person name="Wu M."/>
            <person name="Xu X.-W."/>
        </authorList>
    </citation>
    <scope>NUCLEOTIDE SEQUENCE [LARGE SCALE GENOMIC DNA]</scope>
    <source>
        <strain evidence="2 3">157</strain>
    </source>
</reference>
<dbReference type="SUPFAM" id="SSF46785">
    <property type="entry name" value="Winged helix' DNA-binding domain"/>
    <property type="match status" value="1"/>
</dbReference>
<dbReference type="SMART" id="SM00347">
    <property type="entry name" value="HTH_MARR"/>
    <property type="match status" value="1"/>
</dbReference>
<dbReference type="EMBL" id="PGTB01000006">
    <property type="protein sequence ID" value="PJE38001.1"/>
    <property type="molecule type" value="Genomic_DNA"/>
</dbReference>
<accession>A0A2M8J5F0</accession>
<comment type="caution">
    <text evidence="2">The sequence shown here is derived from an EMBL/GenBank/DDBJ whole genome shotgun (WGS) entry which is preliminary data.</text>
</comment>
<proteinExistence type="predicted"/>
<dbReference type="InterPro" id="IPR036388">
    <property type="entry name" value="WH-like_DNA-bd_sf"/>
</dbReference>
<evidence type="ECO:0000313" key="2">
    <source>
        <dbReference type="EMBL" id="PJE38001.1"/>
    </source>
</evidence>
<name>A0A2M8J5F0_9RHOB</name>
<dbReference type="AlphaFoldDB" id="A0A2M8J5F0"/>
<dbReference type="GO" id="GO:0006950">
    <property type="term" value="P:response to stress"/>
    <property type="evidence" value="ECO:0007669"/>
    <property type="project" value="TreeGrafter"/>
</dbReference>
<dbReference type="InterPro" id="IPR036390">
    <property type="entry name" value="WH_DNA-bd_sf"/>
</dbReference>
<dbReference type="OrthoDB" id="8255121at2"/>
<evidence type="ECO:0000313" key="3">
    <source>
        <dbReference type="Proteomes" id="UP000231553"/>
    </source>
</evidence>
<dbReference type="PROSITE" id="PS50995">
    <property type="entry name" value="HTH_MARR_2"/>
    <property type="match status" value="1"/>
</dbReference>
<sequence>MTDDSINTRLTVSREDLLQDGSDAAFRTMLHNLLAFSARLQQIRGQFAAFIGLSGPQYTILITVRQLQGDAGVGANAVAAHLSHSPAFVTAETNKLAKLGVLNKWPNPEDGRRVILSVTDRGEELLKTLAPQQQEINDQLFEPVTAENFRMLETLARELNDSAEKALLLSDYLLQSRGAEK</sequence>
<dbReference type="RefSeq" id="WP_133119781.1">
    <property type="nucleotide sequence ID" value="NZ_PGTB01000006.1"/>
</dbReference>
<evidence type="ECO:0000259" key="1">
    <source>
        <dbReference type="PROSITE" id="PS50995"/>
    </source>
</evidence>
<dbReference type="PANTHER" id="PTHR33164:SF101">
    <property type="entry name" value="TRANSCRIPTIONAL REPRESSOR MPRA"/>
    <property type="match status" value="1"/>
</dbReference>
<organism evidence="2 3">
    <name type="scientific">Pseudooceanicola lipolyticus</name>
    <dbReference type="NCBI Taxonomy" id="2029104"/>
    <lineage>
        <taxon>Bacteria</taxon>
        <taxon>Pseudomonadati</taxon>
        <taxon>Pseudomonadota</taxon>
        <taxon>Alphaproteobacteria</taxon>
        <taxon>Rhodobacterales</taxon>
        <taxon>Paracoccaceae</taxon>
        <taxon>Pseudooceanicola</taxon>
    </lineage>
</organism>
<dbReference type="Proteomes" id="UP000231553">
    <property type="component" value="Unassembled WGS sequence"/>
</dbReference>
<dbReference type="PANTHER" id="PTHR33164">
    <property type="entry name" value="TRANSCRIPTIONAL REGULATOR, MARR FAMILY"/>
    <property type="match status" value="1"/>
</dbReference>